<feature type="domain" description="Amidase" evidence="2">
    <location>
        <begin position="26"/>
        <end position="446"/>
    </location>
</feature>
<name>A0ABW3AGA8_9MICO</name>
<evidence type="ECO:0000313" key="4">
    <source>
        <dbReference type="Proteomes" id="UP001597055"/>
    </source>
</evidence>
<dbReference type="InterPro" id="IPR020556">
    <property type="entry name" value="Amidase_CS"/>
</dbReference>
<evidence type="ECO:0000313" key="3">
    <source>
        <dbReference type="EMBL" id="MFD0789569.1"/>
    </source>
</evidence>
<dbReference type="Gene3D" id="3.90.1300.10">
    <property type="entry name" value="Amidase signature (AS) domain"/>
    <property type="match status" value="1"/>
</dbReference>
<dbReference type="Pfam" id="PF01425">
    <property type="entry name" value="Amidase"/>
    <property type="match status" value="1"/>
</dbReference>
<reference evidence="4" key="1">
    <citation type="journal article" date="2019" name="Int. J. Syst. Evol. Microbiol.">
        <title>The Global Catalogue of Microorganisms (GCM) 10K type strain sequencing project: providing services to taxonomists for standard genome sequencing and annotation.</title>
        <authorList>
            <consortium name="The Broad Institute Genomics Platform"/>
            <consortium name="The Broad Institute Genome Sequencing Center for Infectious Disease"/>
            <person name="Wu L."/>
            <person name="Ma J."/>
        </authorList>
    </citation>
    <scope>NUCLEOTIDE SEQUENCE [LARGE SCALE GENOMIC DNA]</scope>
    <source>
        <strain evidence="4">CCUG 54523</strain>
    </source>
</reference>
<dbReference type="PANTHER" id="PTHR11895:SF7">
    <property type="entry name" value="GLUTAMYL-TRNA(GLN) AMIDOTRANSFERASE SUBUNIT A, MITOCHONDRIAL"/>
    <property type="match status" value="1"/>
</dbReference>
<comment type="caution">
    <text evidence="3">The sequence shown here is derived from an EMBL/GenBank/DDBJ whole genome shotgun (WGS) entry which is preliminary data.</text>
</comment>
<dbReference type="SUPFAM" id="SSF75304">
    <property type="entry name" value="Amidase signature (AS) enzymes"/>
    <property type="match status" value="1"/>
</dbReference>
<dbReference type="Proteomes" id="UP001597055">
    <property type="component" value="Unassembled WGS sequence"/>
</dbReference>
<evidence type="ECO:0000256" key="1">
    <source>
        <dbReference type="ARBA" id="ARBA00009199"/>
    </source>
</evidence>
<dbReference type="InterPro" id="IPR023631">
    <property type="entry name" value="Amidase_dom"/>
</dbReference>
<dbReference type="InterPro" id="IPR036928">
    <property type="entry name" value="AS_sf"/>
</dbReference>
<dbReference type="PANTHER" id="PTHR11895">
    <property type="entry name" value="TRANSAMIDASE"/>
    <property type="match status" value="1"/>
</dbReference>
<dbReference type="RefSeq" id="WP_204980651.1">
    <property type="nucleotide sequence ID" value="NZ_JBHTII010000001.1"/>
</dbReference>
<comment type="similarity">
    <text evidence="1">Belongs to the amidase family.</text>
</comment>
<dbReference type="EMBL" id="JBHTII010000001">
    <property type="protein sequence ID" value="MFD0789569.1"/>
    <property type="molecule type" value="Genomic_DNA"/>
</dbReference>
<organism evidence="3 4">
    <name type="scientific">Microbacterium insulae</name>
    <dbReference type="NCBI Taxonomy" id="483014"/>
    <lineage>
        <taxon>Bacteria</taxon>
        <taxon>Bacillati</taxon>
        <taxon>Actinomycetota</taxon>
        <taxon>Actinomycetes</taxon>
        <taxon>Micrococcales</taxon>
        <taxon>Microbacteriaceae</taxon>
        <taxon>Microbacterium</taxon>
    </lineage>
</organism>
<proteinExistence type="inferred from homology"/>
<accession>A0ABW3AGA8</accession>
<gene>
    <name evidence="3" type="ORF">ACFQ0P_04090</name>
</gene>
<evidence type="ECO:0000259" key="2">
    <source>
        <dbReference type="Pfam" id="PF01425"/>
    </source>
</evidence>
<dbReference type="PROSITE" id="PS00571">
    <property type="entry name" value="AMIDASES"/>
    <property type="match status" value="1"/>
</dbReference>
<dbReference type="InterPro" id="IPR000120">
    <property type="entry name" value="Amidase"/>
</dbReference>
<keyword evidence="4" id="KW-1185">Reference proteome</keyword>
<sequence length="464" mass="49113">MTDDVTWLSAAQLAERYRRRELSPVEVVDAALTRIDRVDPSINAFVTVTTDEARARARVAEERLWAGEALPPLFGIPITVKDLTDTAGVRTTYGSTIFQDHVPTADAISWERLKACGVILIGKTTTPEFGLLGTTESHLSGTTSNPWDCRRTSGGSSGGAAAATAAGVTPLAWGSDGGGSIRVPASLCGTVGFKASLGRIPLRDSTDPSTTEGPITRTVLDAGLLLDATAGPDHRDRFALPHTGESFSGAARNPRDLRGVRIAVSPDLGIGRLDSETRAGFESAVNRLQDAGAFIEPVDVSLPDVLEYFVAYWGPEYIAVADDFAASGTPLWPLISEIADRARALDPRTVSDALRGTRTLIYNEYMRILGPCEFLVTPTTPMPAPLHSEILADNGDFGLSFALHRLTESATHAGLPAISVPAAFTSGGLPIGLQVIGRPRADASVLSIAAAFEQLSDAGQRHPH</sequence>
<protein>
    <submittedName>
        <fullName evidence="3">Amidase</fullName>
    </submittedName>
</protein>